<gene>
    <name evidence="2" type="ORF">PanWU01x14_106490</name>
</gene>
<dbReference type="Pfam" id="PF13456">
    <property type="entry name" value="RVT_3"/>
    <property type="match status" value="1"/>
</dbReference>
<feature type="domain" description="RNase H type-1" evidence="1">
    <location>
        <begin position="46"/>
        <end position="116"/>
    </location>
</feature>
<organism evidence="2 3">
    <name type="scientific">Parasponia andersonii</name>
    <name type="common">Sponia andersonii</name>
    <dbReference type="NCBI Taxonomy" id="3476"/>
    <lineage>
        <taxon>Eukaryota</taxon>
        <taxon>Viridiplantae</taxon>
        <taxon>Streptophyta</taxon>
        <taxon>Embryophyta</taxon>
        <taxon>Tracheophyta</taxon>
        <taxon>Spermatophyta</taxon>
        <taxon>Magnoliopsida</taxon>
        <taxon>eudicotyledons</taxon>
        <taxon>Gunneridae</taxon>
        <taxon>Pentapetalae</taxon>
        <taxon>rosids</taxon>
        <taxon>fabids</taxon>
        <taxon>Rosales</taxon>
        <taxon>Cannabaceae</taxon>
        <taxon>Parasponia</taxon>
    </lineage>
</organism>
<name>A0A2P5D0Q0_PARAD</name>
<keyword evidence="3" id="KW-1185">Reference proteome</keyword>
<evidence type="ECO:0000313" key="3">
    <source>
        <dbReference type="Proteomes" id="UP000237105"/>
    </source>
</evidence>
<protein>
    <recommendedName>
        <fullName evidence="1">RNase H type-1 domain-containing protein</fullName>
    </recommendedName>
</protein>
<comment type="caution">
    <text evidence="2">The sequence shown here is derived from an EMBL/GenBank/DDBJ whole genome shotgun (WGS) entry which is preliminary data.</text>
</comment>
<dbReference type="Proteomes" id="UP000237105">
    <property type="component" value="Unassembled WGS sequence"/>
</dbReference>
<accession>A0A2P5D0Q0</accession>
<proteinExistence type="predicted"/>
<dbReference type="EMBL" id="JXTB01000076">
    <property type="protein sequence ID" value="PON66863.1"/>
    <property type="molecule type" value="Genomic_DNA"/>
</dbReference>
<dbReference type="AlphaFoldDB" id="A0A2P5D0Q0"/>
<dbReference type="GO" id="GO:0004523">
    <property type="term" value="F:RNA-DNA hybrid ribonuclease activity"/>
    <property type="evidence" value="ECO:0007669"/>
    <property type="project" value="InterPro"/>
</dbReference>
<sequence>MVNTVVKGYHQVQTTPINDITHHATQISLSPGHLPQSPRQVRVYIDAAFKDREVAAAVVIRGENDQILLLVTSLFSANNPPDVELWALEVGLLHCVGRNWHCAHMFSNSEEMVLAIVDHRSSAWPLLIFPLMLFLC</sequence>
<reference evidence="3" key="1">
    <citation type="submission" date="2016-06" db="EMBL/GenBank/DDBJ databases">
        <title>Parallel loss of symbiosis genes in relatives of nitrogen-fixing non-legume Parasponia.</title>
        <authorList>
            <person name="Van Velzen R."/>
            <person name="Holmer R."/>
            <person name="Bu F."/>
            <person name="Rutten L."/>
            <person name="Van Zeijl A."/>
            <person name="Liu W."/>
            <person name="Santuari L."/>
            <person name="Cao Q."/>
            <person name="Sharma T."/>
            <person name="Shen D."/>
            <person name="Roswanjaya Y."/>
            <person name="Wardhani T."/>
            <person name="Kalhor M.S."/>
            <person name="Jansen J."/>
            <person name="Van den Hoogen J."/>
            <person name="Gungor B."/>
            <person name="Hartog M."/>
            <person name="Hontelez J."/>
            <person name="Verver J."/>
            <person name="Yang W.-C."/>
            <person name="Schijlen E."/>
            <person name="Repin R."/>
            <person name="Schilthuizen M."/>
            <person name="Schranz E."/>
            <person name="Heidstra R."/>
            <person name="Miyata K."/>
            <person name="Fedorova E."/>
            <person name="Kohlen W."/>
            <person name="Bisseling T."/>
            <person name="Smit S."/>
            <person name="Geurts R."/>
        </authorList>
    </citation>
    <scope>NUCLEOTIDE SEQUENCE [LARGE SCALE GENOMIC DNA]</scope>
    <source>
        <strain evidence="3">cv. WU1-14</strain>
    </source>
</reference>
<dbReference type="InterPro" id="IPR002156">
    <property type="entry name" value="RNaseH_domain"/>
</dbReference>
<evidence type="ECO:0000313" key="2">
    <source>
        <dbReference type="EMBL" id="PON66863.1"/>
    </source>
</evidence>
<dbReference type="GO" id="GO:0003676">
    <property type="term" value="F:nucleic acid binding"/>
    <property type="evidence" value="ECO:0007669"/>
    <property type="project" value="InterPro"/>
</dbReference>
<evidence type="ECO:0000259" key="1">
    <source>
        <dbReference type="Pfam" id="PF13456"/>
    </source>
</evidence>